<reference evidence="5 6" key="1">
    <citation type="submission" date="2019-02" db="EMBL/GenBank/DDBJ databases">
        <title>Deep-cultivation of Planctomycetes and their phenomic and genomic characterization uncovers novel biology.</title>
        <authorList>
            <person name="Wiegand S."/>
            <person name="Jogler M."/>
            <person name="Boedeker C."/>
            <person name="Pinto D."/>
            <person name="Vollmers J."/>
            <person name="Rivas-Marin E."/>
            <person name="Kohn T."/>
            <person name="Peeters S.H."/>
            <person name="Heuer A."/>
            <person name="Rast P."/>
            <person name="Oberbeckmann S."/>
            <person name="Bunk B."/>
            <person name="Jeske O."/>
            <person name="Meyerdierks A."/>
            <person name="Storesund J.E."/>
            <person name="Kallscheuer N."/>
            <person name="Luecker S."/>
            <person name="Lage O.M."/>
            <person name="Pohl T."/>
            <person name="Merkel B.J."/>
            <person name="Hornburger P."/>
            <person name="Mueller R.-W."/>
            <person name="Bruemmer F."/>
            <person name="Labrenz M."/>
            <person name="Spormann A.M."/>
            <person name="Op Den Camp H."/>
            <person name="Overmann J."/>
            <person name="Amann R."/>
            <person name="Jetten M.S.M."/>
            <person name="Mascher T."/>
            <person name="Medema M.H."/>
            <person name="Devos D.P."/>
            <person name="Kaster A.-K."/>
            <person name="Ovreas L."/>
            <person name="Rohde M."/>
            <person name="Galperin M.Y."/>
            <person name="Jogler C."/>
        </authorList>
    </citation>
    <scope>NUCLEOTIDE SEQUENCE [LARGE SCALE GENOMIC DNA]</scope>
    <source>
        <strain evidence="5 6">Pan14r</strain>
    </source>
</reference>
<evidence type="ECO:0000256" key="2">
    <source>
        <dbReference type="SAM" id="Coils"/>
    </source>
</evidence>
<keyword evidence="6" id="KW-1185">Reference proteome</keyword>
<evidence type="ECO:0000313" key="6">
    <source>
        <dbReference type="Proteomes" id="UP000317238"/>
    </source>
</evidence>
<gene>
    <name evidence="5" type="primary">mdtA_3</name>
    <name evidence="5" type="ORF">Pan14r_08010</name>
</gene>
<accession>A0A5C5Y2R1</accession>
<feature type="domain" description="Multidrug resistance protein MdtA-like barrel-sandwich hybrid" evidence="3">
    <location>
        <begin position="119"/>
        <end position="320"/>
    </location>
</feature>
<dbReference type="Gene3D" id="2.40.420.20">
    <property type="match status" value="1"/>
</dbReference>
<dbReference type="Pfam" id="PF25917">
    <property type="entry name" value="BSH_RND"/>
    <property type="match status" value="1"/>
</dbReference>
<dbReference type="Gene3D" id="2.40.50.100">
    <property type="match status" value="2"/>
</dbReference>
<protein>
    <submittedName>
        <fullName evidence="5">Multidrug resistance protein MdtA</fullName>
    </submittedName>
</protein>
<comment type="caution">
    <text evidence="5">The sequence shown here is derived from an EMBL/GenBank/DDBJ whole genome shotgun (WGS) entry which is preliminary data.</text>
</comment>
<evidence type="ECO:0000313" key="5">
    <source>
        <dbReference type="EMBL" id="TWT68555.1"/>
    </source>
</evidence>
<feature type="domain" description="CusB-like beta-barrel" evidence="4">
    <location>
        <begin position="337"/>
        <end position="409"/>
    </location>
</feature>
<dbReference type="PANTHER" id="PTHR30469:SF37">
    <property type="entry name" value="RAGD PROTEIN"/>
    <property type="match status" value="1"/>
</dbReference>
<dbReference type="Proteomes" id="UP000317238">
    <property type="component" value="Unassembled WGS sequence"/>
</dbReference>
<comment type="similarity">
    <text evidence="1">Belongs to the membrane fusion protein (MFP) (TC 8.A.1) family.</text>
</comment>
<dbReference type="Gene3D" id="1.10.287.470">
    <property type="entry name" value="Helix hairpin bin"/>
    <property type="match status" value="2"/>
</dbReference>
<feature type="coiled-coil region" evidence="2">
    <location>
        <begin position="151"/>
        <end position="220"/>
    </location>
</feature>
<dbReference type="Pfam" id="PF25954">
    <property type="entry name" value="Beta-barrel_RND_2"/>
    <property type="match status" value="1"/>
</dbReference>
<dbReference type="GO" id="GO:0015562">
    <property type="term" value="F:efflux transmembrane transporter activity"/>
    <property type="evidence" value="ECO:0007669"/>
    <property type="project" value="TreeGrafter"/>
</dbReference>
<dbReference type="InterPro" id="IPR058625">
    <property type="entry name" value="MdtA-like_BSH"/>
</dbReference>
<dbReference type="FunFam" id="2.40.30.170:FF:000010">
    <property type="entry name" value="Efflux RND transporter periplasmic adaptor subunit"/>
    <property type="match status" value="1"/>
</dbReference>
<name>A0A5C5Y2R1_9PLAN</name>
<dbReference type="InterPro" id="IPR058792">
    <property type="entry name" value="Beta-barrel_RND_2"/>
</dbReference>
<proteinExistence type="inferred from homology"/>
<dbReference type="SUPFAM" id="SSF111369">
    <property type="entry name" value="HlyD-like secretion proteins"/>
    <property type="match status" value="2"/>
</dbReference>
<dbReference type="NCBIfam" id="TIGR01730">
    <property type="entry name" value="RND_mfp"/>
    <property type="match status" value="1"/>
</dbReference>
<dbReference type="GO" id="GO:1990281">
    <property type="term" value="C:efflux pump complex"/>
    <property type="evidence" value="ECO:0007669"/>
    <property type="project" value="TreeGrafter"/>
</dbReference>
<sequence>MPVVWIKLAAKTLQFESPVRPISFPPRMDRFALKPNLAIRLRLSHCHLPATCQRRLWLGPIAMLLIVASVGCQPSGDDTAGAESKRSDAPVAVQLVSVQQATTRQTSRQPATVHPFYEAALRPRVQGFVREVRSDIGDVVKAGDVLIVLDVPDLEQDREAQRARIARLEAEVQRANAGAELARAVVQSAEANVAAAQSEMAGAEAELVAAESEFARTQDLVSRQSLQQRMLDEALQRRDSRRAALDAIRSSVNAAQAEVTVAQAKLTAAAADVDAAKADVDVALRQLDRIEVMLNFATIKAPFDGIITQRNVAPGDLVDAIAGPPLLRISQVDRVRVHVPVPESDAAHVNAGDAIEIDFPFFPDEPPMQGTVTRVAGELDASTRTMVVEAVLDNADGKLVPGMFGQATIELAVHENVATLPARAIRFDESGDAYVYVVNDQTVSVQNIQTGNDDGSTIEVLSDLPAGTNVIDAHLQRFTDGQQVAVLAP</sequence>
<keyword evidence="2" id="KW-0175">Coiled coil</keyword>
<dbReference type="AlphaFoldDB" id="A0A5C5Y2R1"/>
<organism evidence="5 6">
    <name type="scientific">Crateriforma conspicua</name>
    <dbReference type="NCBI Taxonomy" id="2527996"/>
    <lineage>
        <taxon>Bacteria</taxon>
        <taxon>Pseudomonadati</taxon>
        <taxon>Planctomycetota</taxon>
        <taxon>Planctomycetia</taxon>
        <taxon>Planctomycetales</taxon>
        <taxon>Planctomycetaceae</taxon>
        <taxon>Crateriforma</taxon>
    </lineage>
</organism>
<evidence type="ECO:0000256" key="1">
    <source>
        <dbReference type="ARBA" id="ARBA00009477"/>
    </source>
</evidence>
<dbReference type="PANTHER" id="PTHR30469">
    <property type="entry name" value="MULTIDRUG RESISTANCE PROTEIN MDTA"/>
    <property type="match status" value="1"/>
</dbReference>
<evidence type="ECO:0000259" key="4">
    <source>
        <dbReference type="Pfam" id="PF25954"/>
    </source>
</evidence>
<dbReference type="Gene3D" id="2.40.30.170">
    <property type="match status" value="1"/>
</dbReference>
<dbReference type="EMBL" id="SJPL01000001">
    <property type="protein sequence ID" value="TWT68555.1"/>
    <property type="molecule type" value="Genomic_DNA"/>
</dbReference>
<dbReference type="InterPro" id="IPR006143">
    <property type="entry name" value="RND_pump_MFP"/>
</dbReference>
<evidence type="ECO:0000259" key="3">
    <source>
        <dbReference type="Pfam" id="PF25917"/>
    </source>
</evidence>